<dbReference type="InterPro" id="IPR008922">
    <property type="entry name" value="Di-copper_centre_dom_sf"/>
</dbReference>
<organism evidence="6 7">
    <name type="scientific">Colletotrichum liriopes</name>
    <dbReference type="NCBI Taxonomy" id="708192"/>
    <lineage>
        <taxon>Eukaryota</taxon>
        <taxon>Fungi</taxon>
        <taxon>Dikarya</taxon>
        <taxon>Ascomycota</taxon>
        <taxon>Pezizomycotina</taxon>
        <taxon>Sordariomycetes</taxon>
        <taxon>Hypocreomycetidae</taxon>
        <taxon>Glomerellales</taxon>
        <taxon>Glomerellaceae</taxon>
        <taxon>Colletotrichum</taxon>
        <taxon>Colletotrichum spaethianum species complex</taxon>
    </lineage>
</organism>
<protein>
    <submittedName>
        <fullName evidence="6">N-acetyl-6-hydroxytryptophan oxidase ivoB</fullName>
    </submittedName>
</protein>
<proteinExistence type="predicted"/>
<feature type="region of interest" description="Disordered" evidence="3">
    <location>
        <begin position="252"/>
        <end position="274"/>
    </location>
</feature>
<dbReference type="Proteomes" id="UP001055172">
    <property type="component" value="Unassembled WGS sequence"/>
</dbReference>
<evidence type="ECO:0000256" key="2">
    <source>
        <dbReference type="ARBA" id="ARBA00023002"/>
    </source>
</evidence>
<keyword evidence="7" id="KW-1185">Reference proteome</keyword>
<evidence type="ECO:0000259" key="5">
    <source>
        <dbReference type="Pfam" id="PF00264"/>
    </source>
</evidence>
<feature type="domain" description="Tyrosinase copper-binding" evidence="5">
    <location>
        <begin position="107"/>
        <end position="303"/>
    </location>
</feature>
<dbReference type="SUPFAM" id="SSF48056">
    <property type="entry name" value="Di-copper centre-containing domain"/>
    <property type="match status" value="1"/>
</dbReference>
<evidence type="ECO:0000313" key="7">
    <source>
        <dbReference type="Proteomes" id="UP001055172"/>
    </source>
</evidence>
<comment type="caution">
    <text evidence="6">The sequence shown here is derived from an EMBL/GenBank/DDBJ whole genome shotgun (WGS) entry which is preliminary data.</text>
</comment>
<dbReference type="Gene3D" id="1.10.1280.10">
    <property type="entry name" value="Di-copper center containing domain from catechol oxidase"/>
    <property type="match status" value="2"/>
</dbReference>
<feature type="signal peptide" evidence="4">
    <location>
        <begin position="1"/>
        <end position="20"/>
    </location>
</feature>
<dbReference type="GO" id="GO:0016491">
    <property type="term" value="F:oxidoreductase activity"/>
    <property type="evidence" value="ECO:0007669"/>
    <property type="project" value="UniProtKB-KW"/>
</dbReference>
<gene>
    <name evidence="6" type="ORF">ColLi_12471</name>
</gene>
<evidence type="ECO:0000256" key="3">
    <source>
        <dbReference type="SAM" id="MobiDB-lite"/>
    </source>
</evidence>
<keyword evidence="1" id="KW-0479">Metal-binding</keyword>
<dbReference type="EMBL" id="BPPX01000043">
    <property type="protein sequence ID" value="GJC89633.1"/>
    <property type="molecule type" value="Genomic_DNA"/>
</dbReference>
<dbReference type="GO" id="GO:0046872">
    <property type="term" value="F:metal ion binding"/>
    <property type="evidence" value="ECO:0007669"/>
    <property type="project" value="UniProtKB-KW"/>
</dbReference>
<evidence type="ECO:0000256" key="4">
    <source>
        <dbReference type="SAM" id="SignalP"/>
    </source>
</evidence>
<name>A0AA37H117_9PEZI</name>
<dbReference type="InterPro" id="IPR050316">
    <property type="entry name" value="Tyrosinase/Hemocyanin"/>
</dbReference>
<dbReference type="AlphaFoldDB" id="A0AA37H117"/>
<evidence type="ECO:0000313" key="6">
    <source>
        <dbReference type="EMBL" id="GJC89633.1"/>
    </source>
</evidence>
<evidence type="ECO:0000256" key="1">
    <source>
        <dbReference type="ARBA" id="ARBA00022723"/>
    </source>
</evidence>
<sequence length="361" mass="39573">MRFAWKTALLASSLVVASLAADYSQEDIDSGKVLAELSKTAYDNAMARLSAETSTSGCTKDNVHVRKEWRKIPGAERIAFREAIECLMQTESVYGYVDGAKYTSPRPLRTFPYWEWGLDAHNVSASPLFDGSETSLGGDGEFIPGHPPPFPGVPAGSGGGCVSGFFSDFSVNLGPSGRPDPLKHNPRCLKRDLNTDICALWASLRNTTDVIIDAPNIEAFQALLQGDKRYPPAAPLGIGVHGGGHFAISEFPIPRDGNREREEKPTNPGVGGDPGGDFYWSPLEPGFYLHHGQIDRLYFVWQNLDWENRQDIFGTGTMNNFPPSRDMTLDDVMDISPLNGPRPLRELVDTIGGSPFCFVYE</sequence>
<keyword evidence="2" id="KW-0560">Oxidoreductase</keyword>
<dbReference type="PANTHER" id="PTHR11474:SF125">
    <property type="entry name" value="N-ACETYL-6-HYDROXYTRYPTOPHAN OXIDASE IVOB-RELATED"/>
    <property type="match status" value="1"/>
</dbReference>
<reference evidence="6 7" key="1">
    <citation type="submission" date="2021-07" db="EMBL/GenBank/DDBJ databases">
        <title>Genome data of Colletotrichum spaethianum.</title>
        <authorList>
            <person name="Utami Y.D."/>
            <person name="Hiruma K."/>
        </authorList>
    </citation>
    <scope>NUCLEOTIDE SEQUENCE [LARGE SCALE GENOMIC DNA]</scope>
    <source>
        <strain evidence="6 7">MAFF 242679</strain>
    </source>
</reference>
<dbReference type="InterPro" id="IPR002227">
    <property type="entry name" value="Tyrosinase_Cu-bd"/>
</dbReference>
<feature type="chain" id="PRO_5041312337" evidence="4">
    <location>
        <begin position="21"/>
        <end position="361"/>
    </location>
</feature>
<feature type="compositionally biased region" description="Basic and acidic residues" evidence="3">
    <location>
        <begin position="256"/>
        <end position="265"/>
    </location>
</feature>
<accession>A0AA37H117</accession>
<keyword evidence="4" id="KW-0732">Signal</keyword>
<dbReference type="Pfam" id="PF00264">
    <property type="entry name" value="Tyrosinase"/>
    <property type="match status" value="1"/>
</dbReference>
<dbReference type="PANTHER" id="PTHR11474">
    <property type="entry name" value="TYROSINASE FAMILY MEMBER"/>
    <property type="match status" value="1"/>
</dbReference>